<dbReference type="PROSITE" id="PS51084">
    <property type="entry name" value="HIT_2"/>
    <property type="match status" value="1"/>
</dbReference>
<evidence type="ECO:0000256" key="10">
    <source>
        <dbReference type="SAM" id="SignalP"/>
    </source>
</evidence>
<dbReference type="InterPro" id="IPR001110">
    <property type="entry name" value="UPF0012_CS"/>
</dbReference>
<proteinExistence type="predicted"/>
<dbReference type="CDD" id="cd01275">
    <property type="entry name" value="FHIT"/>
    <property type="match status" value="1"/>
</dbReference>
<dbReference type="AlphaFoldDB" id="A0A3M7Q8G8"/>
<evidence type="ECO:0000259" key="11">
    <source>
        <dbReference type="PROSITE" id="PS50263"/>
    </source>
</evidence>
<dbReference type="InterPro" id="IPR036526">
    <property type="entry name" value="C-N_Hydrolase_sf"/>
</dbReference>
<dbReference type="InterPro" id="IPR039383">
    <property type="entry name" value="FHIT"/>
</dbReference>
<dbReference type="OrthoDB" id="680339at2759"/>
<feature type="binding site" evidence="7">
    <location>
        <position position="340"/>
    </location>
    <ligand>
        <name>substrate</name>
    </ligand>
</feature>
<dbReference type="Pfam" id="PF01230">
    <property type="entry name" value="HIT"/>
    <property type="match status" value="1"/>
</dbReference>
<feature type="signal peptide" evidence="10">
    <location>
        <begin position="1"/>
        <end position="25"/>
    </location>
</feature>
<dbReference type="EMBL" id="REGN01007028">
    <property type="protein sequence ID" value="RNA07464.1"/>
    <property type="molecule type" value="Genomic_DNA"/>
</dbReference>
<dbReference type="GO" id="GO:0047710">
    <property type="term" value="F:bis(5'-adenosyl)-triphosphatase activity"/>
    <property type="evidence" value="ECO:0007669"/>
    <property type="project" value="UniProtKB-EC"/>
</dbReference>
<evidence type="ECO:0000256" key="3">
    <source>
        <dbReference type="ARBA" id="ARBA00022801"/>
    </source>
</evidence>
<keyword evidence="2" id="KW-0547">Nucleotide-binding</keyword>
<dbReference type="PROSITE" id="PS00892">
    <property type="entry name" value="HIT_1"/>
    <property type="match status" value="1"/>
</dbReference>
<keyword evidence="3" id="KW-0378">Hydrolase</keyword>
<dbReference type="CDD" id="cd07572">
    <property type="entry name" value="nit"/>
    <property type="match status" value="1"/>
</dbReference>
<keyword evidence="14" id="KW-1185">Reference proteome</keyword>
<feature type="binding site" evidence="7">
    <location>
        <position position="396"/>
    </location>
    <ligand>
        <name>substrate</name>
    </ligand>
</feature>
<comment type="catalytic activity">
    <reaction evidence="4">
        <text>P(1),P(3)-bis(5'-adenosyl) triphosphate + H2O = AMP + ADP + 2 H(+)</text>
        <dbReference type="Rhea" id="RHEA:13893"/>
        <dbReference type="ChEBI" id="CHEBI:15377"/>
        <dbReference type="ChEBI" id="CHEBI:15378"/>
        <dbReference type="ChEBI" id="CHEBI:58529"/>
        <dbReference type="ChEBI" id="CHEBI:456215"/>
        <dbReference type="ChEBI" id="CHEBI:456216"/>
        <dbReference type="EC" id="3.6.1.29"/>
    </reaction>
</comment>
<dbReference type="PROSITE" id="PS50263">
    <property type="entry name" value="CN_HYDROLASE"/>
    <property type="match status" value="1"/>
</dbReference>
<evidence type="ECO:0000256" key="7">
    <source>
        <dbReference type="PIRSR" id="PIRSR639383-2"/>
    </source>
</evidence>
<dbReference type="InterPro" id="IPR003010">
    <property type="entry name" value="C-N_Hydrolase"/>
</dbReference>
<evidence type="ECO:0000256" key="4">
    <source>
        <dbReference type="ARBA" id="ARBA00047780"/>
    </source>
</evidence>
<gene>
    <name evidence="13" type="ORF">BpHYR1_025322</name>
</gene>
<evidence type="ECO:0000256" key="1">
    <source>
        <dbReference type="ARBA" id="ARBA00012377"/>
    </source>
</evidence>
<evidence type="ECO:0000313" key="14">
    <source>
        <dbReference type="Proteomes" id="UP000276133"/>
    </source>
</evidence>
<dbReference type="PROSITE" id="PS01227">
    <property type="entry name" value="UPF0012"/>
    <property type="match status" value="1"/>
</dbReference>
<dbReference type="PRINTS" id="PR00332">
    <property type="entry name" value="HISTRIAD"/>
</dbReference>
<dbReference type="InterPro" id="IPR011146">
    <property type="entry name" value="HIT-like"/>
</dbReference>
<feature type="domain" description="CN hydrolase" evidence="11">
    <location>
        <begin position="44"/>
        <end position="298"/>
    </location>
</feature>
<organism evidence="13 14">
    <name type="scientific">Brachionus plicatilis</name>
    <name type="common">Marine rotifer</name>
    <name type="synonym">Brachionus muelleri</name>
    <dbReference type="NCBI Taxonomy" id="10195"/>
    <lineage>
        <taxon>Eukaryota</taxon>
        <taxon>Metazoa</taxon>
        <taxon>Spiralia</taxon>
        <taxon>Gnathifera</taxon>
        <taxon>Rotifera</taxon>
        <taxon>Eurotatoria</taxon>
        <taxon>Monogononta</taxon>
        <taxon>Pseudotrocha</taxon>
        <taxon>Ploima</taxon>
        <taxon>Brachionidae</taxon>
        <taxon>Brachionus</taxon>
    </lineage>
</organism>
<comment type="caution">
    <text evidence="13">The sequence shown here is derived from an EMBL/GenBank/DDBJ whole genome shotgun (WGS) entry which is preliminary data.</text>
</comment>
<evidence type="ECO:0000256" key="6">
    <source>
        <dbReference type="PIRSR" id="PIRSR601310-3"/>
    </source>
</evidence>
<evidence type="ECO:0000256" key="5">
    <source>
        <dbReference type="PIRSR" id="PIRSR601310-1"/>
    </source>
</evidence>
<feature type="short sequence motif" description="Histidine triad motif" evidence="6 9">
    <location>
        <begin position="407"/>
        <end position="411"/>
    </location>
</feature>
<dbReference type="InterPro" id="IPR019808">
    <property type="entry name" value="Histidine_triad_CS"/>
</dbReference>
<dbReference type="EC" id="3.6.1.29" evidence="1"/>
<keyword evidence="10" id="KW-0732">Signal</keyword>
<dbReference type="PANTHER" id="PTHR23088">
    <property type="entry name" value="NITRILASE-RELATED"/>
    <property type="match status" value="1"/>
</dbReference>
<sequence length="459" mass="52269">MMLINKRYASSSMLLFMFSIIKMSSVFVSESNQDLLLSPRTSKHKIGICQLTCNEDKNQNFNICKDLITRAKDQGAEMVFLPEACDYIEKSVSASIEKGETLDGEFITKLRELASTLKVWISIGSFHRKMGTHEHPKIYNTSVVLSDKGEVKGIYDKVHLFEVNLKNGDVITSLKESDYTVPGSDFYMPIESPVGTLGNCICYDLRFPQMSNILRKFGADILTYPSVFTEPTGEAHWEVLLRARAIENQCFVIAAAQVGKHNEKRSSYGHSMVVDPWGRVLADLKKESPYIQVVELDFAYLQKVRKSMPILNSIRSDFEKIKVHNKAVFLETQHCYACVNIKPIVPGHAMVIPKLIRHRVEDMTSEEAIDLFHTAKYVAAKLERHFNATSLNFGIQDGPESGQSVKHVHMHILPRRKGDFEKDEIYDKLRDHDKDMSTGLRTMEEMAQEANELRKLFGY</sequence>
<dbReference type="FunFam" id="3.30.428.10:FF:000011">
    <property type="entry name" value="Fragile histidine triad"/>
    <property type="match status" value="1"/>
</dbReference>
<protein>
    <recommendedName>
        <fullName evidence="1">bis(5'-adenosyl)-triphosphatase</fullName>
        <ecNumber evidence="1">3.6.1.29</ecNumber>
    </recommendedName>
</protein>
<dbReference type="GO" id="GO:0016811">
    <property type="term" value="F:hydrolase activity, acting on carbon-nitrogen (but not peptide) bonds, in linear amides"/>
    <property type="evidence" value="ECO:0007669"/>
    <property type="project" value="InterPro"/>
</dbReference>
<dbReference type="InterPro" id="IPR001310">
    <property type="entry name" value="Histidine_triad_HIT"/>
</dbReference>
<dbReference type="Gene3D" id="3.30.428.10">
    <property type="entry name" value="HIT-like"/>
    <property type="match status" value="1"/>
</dbReference>
<evidence type="ECO:0000256" key="2">
    <source>
        <dbReference type="ARBA" id="ARBA00022741"/>
    </source>
</evidence>
<dbReference type="STRING" id="10195.A0A3M7Q8G8"/>
<reference evidence="13 14" key="1">
    <citation type="journal article" date="2018" name="Sci. Rep.">
        <title>Genomic signatures of local adaptation to the degree of environmental predictability in rotifers.</title>
        <authorList>
            <person name="Franch-Gras L."/>
            <person name="Hahn C."/>
            <person name="Garcia-Roger E.M."/>
            <person name="Carmona M.J."/>
            <person name="Serra M."/>
            <person name="Gomez A."/>
        </authorList>
    </citation>
    <scope>NUCLEOTIDE SEQUENCE [LARGE SCALE GENOMIC DNA]</scope>
    <source>
        <strain evidence="13">HYR1</strain>
    </source>
</reference>
<evidence type="ECO:0000259" key="12">
    <source>
        <dbReference type="PROSITE" id="PS51084"/>
    </source>
</evidence>
<feature type="binding site" evidence="7">
    <location>
        <position position="411"/>
    </location>
    <ligand>
        <name>substrate</name>
    </ligand>
</feature>
<feature type="chain" id="PRO_5018206925" description="bis(5'-adenosyl)-triphosphatase" evidence="10">
    <location>
        <begin position="26"/>
        <end position="459"/>
    </location>
</feature>
<evidence type="ECO:0000256" key="9">
    <source>
        <dbReference type="PROSITE-ProRule" id="PRU00464"/>
    </source>
</evidence>
<dbReference type="Pfam" id="PF00795">
    <property type="entry name" value="CN_hydrolase"/>
    <property type="match status" value="1"/>
</dbReference>
<feature type="domain" description="HIT" evidence="12">
    <location>
        <begin position="314"/>
        <end position="422"/>
    </location>
</feature>
<evidence type="ECO:0000313" key="13">
    <source>
        <dbReference type="EMBL" id="RNA07464.1"/>
    </source>
</evidence>
<dbReference type="InterPro" id="IPR045254">
    <property type="entry name" value="Nit1/2_C-N_Hydrolase"/>
</dbReference>
<dbReference type="SUPFAM" id="SSF54197">
    <property type="entry name" value="HIT-like"/>
    <property type="match status" value="1"/>
</dbReference>
<accession>A0A3M7Q8G8</accession>
<dbReference type="PANTHER" id="PTHR23088:SF27">
    <property type="entry name" value="DEAMINATED GLUTATHIONE AMIDASE"/>
    <property type="match status" value="1"/>
</dbReference>
<feature type="binding site" evidence="7">
    <location>
        <begin position="402"/>
        <end position="405"/>
    </location>
    <ligand>
        <name>substrate</name>
    </ligand>
</feature>
<dbReference type="SUPFAM" id="SSF56317">
    <property type="entry name" value="Carbon-nitrogen hydrolase"/>
    <property type="match status" value="1"/>
</dbReference>
<dbReference type="InterPro" id="IPR036265">
    <property type="entry name" value="HIT-like_sf"/>
</dbReference>
<dbReference type="Proteomes" id="UP000276133">
    <property type="component" value="Unassembled WGS sequence"/>
</dbReference>
<evidence type="ECO:0000256" key="8">
    <source>
        <dbReference type="PIRSR" id="PIRSR639383-3"/>
    </source>
</evidence>
<dbReference type="Gene3D" id="3.60.110.10">
    <property type="entry name" value="Carbon-nitrogen hydrolase"/>
    <property type="match status" value="1"/>
</dbReference>
<feature type="active site" description="Tele-AMP-histidine intermediate" evidence="5">
    <location>
        <position position="409"/>
    </location>
</feature>
<name>A0A3M7Q8G8_BRAPC</name>
<feature type="site" description="Important for induction of apoptosis" evidence="8">
    <location>
        <position position="426"/>
    </location>
</feature>
<dbReference type="GO" id="GO:0000166">
    <property type="term" value="F:nucleotide binding"/>
    <property type="evidence" value="ECO:0007669"/>
    <property type="project" value="UniProtKB-KW"/>
</dbReference>